<evidence type="ECO:0000259" key="5">
    <source>
        <dbReference type="Pfam" id="PF24860"/>
    </source>
</evidence>
<dbReference type="NCBIfam" id="TIGR01562">
    <property type="entry name" value="FdhE"/>
    <property type="match status" value="1"/>
</dbReference>
<dbReference type="PANTHER" id="PTHR37689">
    <property type="entry name" value="PROTEIN FDHE"/>
    <property type="match status" value="1"/>
</dbReference>
<comment type="subcellular location">
    <subcellularLocation>
        <location evidence="2">Cytoplasm</location>
    </subcellularLocation>
</comment>
<dbReference type="CDD" id="cd16341">
    <property type="entry name" value="FdhE"/>
    <property type="match status" value="1"/>
</dbReference>
<dbReference type="InterPro" id="IPR056796">
    <property type="entry name" value="FdhE_C"/>
</dbReference>
<keyword evidence="7" id="KW-1185">Reference proteome</keyword>
<evidence type="ECO:0000259" key="3">
    <source>
        <dbReference type="Pfam" id="PF04216"/>
    </source>
</evidence>
<dbReference type="InterPro" id="IPR056774">
    <property type="entry name" value="FdhE_N"/>
</dbReference>
<gene>
    <name evidence="2 6" type="primary">fdhE</name>
    <name evidence="6" type="ORF">HWQ56_13250</name>
</gene>
<evidence type="ECO:0000259" key="4">
    <source>
        <dbReference type="Pfam" id="PF24859"/>
    </source>
</evidence>
<dbReference type="GO" id="GO:0005829">
    <property type="term" value="C:cytosol"/>
    <property type="evidence" value="ECO:0007669"/>
    <property type="project" value="TreeGrafter"/>
</dbReference>
<dbReference type="EMBL" id="CP056030">
    <property type="protein sequence ID" value="QKZ04700.1"/>
    <property type="molecule type" value="Genomic_DNA"/>
</dbReference>
<sequence length="307" mass="33305">MRATLEPQQIAASASTPPYVDLPAANLFAHRAERLRALAPGHELQAFLRLVADLSDVQQSLLDQPPAAATPSAECLLQCQRHGLPPLAFESLVRDGMWQPWLQASLQRYRPAGPPAVRQALASLELASAEQRLVWALSLLSGHFSAVPAAVVPFMGAALQAAWTYWLRNLPNLTFEPRASLSQCPGCGSPAMAGVIRQRGAHNGLRYLVCSLCACQWHVVRVKCVYCEQSKGLDYVSLASDRHSPETAPLRAETCPMCHQFLKLLYLEHDSDAEVVSGDLTSLALDIGLDQNGFNRLAPNLMVAPGG</sequence>
<evidence type="ECO:0000313" key="6">
    <source>
        <dbReference type="EMBL" id="QKZ04700.1"/>
    </source>
</evidence>
<organism evidence="6 7">
    <name type="scientific">Pseudomonas eucalypticola</name>
    <dbReference type="NCBI Taxonomy" id="2599595"/>
    <lineage>
        <taxon>Bacteria</taxon>
        <taxon>Pseudomonadati</taxon>
        <taxon>Pseudomonadota</taxon>
        <taxon>Gammaproteobacteria</taxon>
        <taxon>Pseudomonadales</taxon>
        <taxon>Pseudomonadaceae</taxon>
        <taxon>Pseudomonas</taxon>
    </lineage>
</organism>
<reference evidence="6 7" key="1">
    <citation type="submission" date="2020-06" db="EMBL/GenBank/DDBJ databases">
        <title>Pseudomonas eucalypticola sp. nov., an endophyte of Eucalyptus dunnii leaves with biocontrol ability of eucalyptus leaf blight.</title>
        <authorList>
            <person name="Liu Y."/>
            <person name="Song Z."/>
            <person name="Zeng H."/>
            <person name="Lu M."/>
            <person name="Wang X."/>
            <person name="Lian X."/>
            <person name="Zhang Q."/>
        </authorList>
    </citation>
    <scope>NUCLEOTIDE SEQUENCE [LARGE SCALE GENOMIC DNA]</scope>
    <source>
        <strain evidence="6 7">NP-1</strain>
    </source>
</reference>
<dbReference type="KEGG" id="pez:HWQ56_13250"/>
<dbReference type="RefSeq" id="WP_158157750.1">
    <property type="nucleotide sequence ID" value="NZ_CP056030.1"/>
</dbReference>
<dbReference type="AlphaFoldDB" id="A0A7D5D7B7"/>
<dbReference type="Pfam" id="PF04216">
    <property type="entry name" value="FdhE_N"/>
    <property type="match status" value="1"/>
</dbReference>
<dbReference type="InterPro" id="IPR056797">
    <property type="entry name" value="FdhE_central"/>
</dbReference>
<feature type="domain" description="FdhE N-terminal" evidence="3">
    <location>
        <begin position="18"/>
        <end position="173"/>
    </location>
</feature>
<comment type="function">
    <text evidence="2">Necessary for formate dehydrogenase activity.</text>
</comment>
<dbReference type="InterPro" id="IPR006452">
    <property type="entry name" value="Formate_DH_accessory"/>
</dbReference>
<dbReference type="GO" id="GO:0051604">
    <property type="term" value="P:protein maturation"/>
    <property type="evidence" value="ECO:0007669"/>
    <property type="project" value="TreeGrafter"/>
</dbReference>
<dbReference type="Pfam" id="PF24860">
    <property type="entry name" value="FdhE_C"/>
    <property type="match status" value="1"/>
</dbReference>
<evidence type="ECO:0000313" key="7">
    <source>
        <dbReference type="Proteomes" id="UP000509568"/>
    </source>
</evidence>
<proteinExistence type="inferred from homology"/>
<dbReference type="Pfam" id="PF24859">
    <property type="entry name" value="FdhE_central"/>
    <property type="match status" value="1"/>
</dbReference>
<dbReference type="Gene3D" id="3.90.1670.10">
    <property type="entry name" value="FdhE-like domain"/>
    <property type="match status" value="1"/>
</dbReference>
<dbReference type="InterPro" id="IPR024064">
    <property type="entry name" value="FdhE-like_sf"/>
</dbReference>
<evidence type="ECO:0000256" key="2">
    <source>
        <dbReference type="HAMAP-Rule" id="MF_00611"/>
    </source>
</evidence>
<dbReference type="PANTHER" id="PTHR37689:SF1">
    <property type="entry name" value="PROTEIN FDHE"/>
    <property type="match status" value="1"/>
</dbReference>
<dbReference type="SUPFAM" id="SSF144020">
    <property type="entry name" value="FdhE-like"/>
    <property type="match status" value="1"/>
</dbReference>
<feature type="domain" description="FdhE central" evidence="4">
    <location>
        <begin position="184"/>
        <end position="221"/>
    </location>
</feature>
<protein>
    <recommendedName>
        <fullName evidence="2">Protein FdhE homolog</fullName>
    </recommendedName>
</protein>
<dbReference type="PIRSF" id="PIRSF018296">
    <property type="entry name" value="Format_dh_formtn"/>
    <property type="match status" value="1"/>
</dbReference>
<evidence type="ECO:0000256" key="1">
    <source>
        <dbReference type="ARBA" id="ARBA00022490"/>
    </source>
</evidence>
<comment type="similarity">
    <text evidence="2">Belongs to the FdhE family.</text>
</comment>
<dbReference type="GO" id="GO:0008199">
    <property type="term" value="F:ferric iron binding"/>
    <property type="evidence" value="ECO:0007669"/>
    <property type="project" value="TreeGrafter"/>
</dbReference>
<dbReference type="HAMAP" id="MF_00611">
    <property type="entry name" value="FdeH"/>
    <property type="match status" value="1"/>
</dbReference>
<accession>A0A7D5D7B7</accession>
<keyword evidence="1 2" id="KW-0963">Cytoplasm</keyword>
<name>A0A7D5D7B7_9PSED</name>
<dbReference type="Proteomes" id="UP000509568">
    <property type="component" value="Chromosome"/>
</dbReference>
<feature type="domain" description="FdhE C-terminal" evidence="5">
    <location>
        <begin position="222"/>
        <end position="302"/>
    </location>
</feature>